<evidence type="ECO:0000313" key="2">
    <source>
        <dbReference type="EMBL" id="MFG6273981.1"/>
    </source>
</evidence>
<feature type="domain" description="Baseplate structural protein Gp10 C-terminal" evidence="1">
    <location>
        <begin position="152"/>
        <end position="276"/>
    </location>
</feature>
<dbReference type="SUPFAM" id="SSF88874">
    <property type="entry name" value="Receptor-binding domain of short tail fibre protein gp12"/>
    <property type="match status" value="1"/>
</dbReference>
<keyword evidence="3" id="KW-1185">Reference proteome</keyword>
<organism evidence="2 3">
    <name type="scientific">Megasphaera hexanoica</name>
    <dbReference type="NCBI Taxonomy" id="1675036"/>
    <lineage>
        <taxon>Bacteria</taxon>
        <taxon>Bacillati</taxon>
        <taxon>Bacillota</taxon>
        <taxon>Negativicutes</taxon>
        <taxon>Veillonellales</taxon>
        <taxon>Veillonellaceae</taxon>
        <taxon>Megasphaera</taxon>
    </lineage>
</organism>
<dbReference type="EMBL" id="JBIEKR010000012">
    <property type="protein sequence ID" value="MFG6273981.1"/>
    <property type="molecule type" value="Genomic_DNA"/>
</dbReference>
<sequence>MSIPKLLNHKNYMNKSTSSTPTTKGDMYQLFDNYGTITENMVAVTLWQPATAYTAGAVVTSPSLPVGYVARCKTAGTSSEEEPSWKAGDITDNGVTWTVTKAVLVADLATSDEAKAGTATDKIITASALKAAIDAAIAQAKTDIEKQAKLDAHPVGSYYFSDDSTSPADLFGGTWEALPAGYTLIAQGSGTDDFGSFSYTAGQKYGERLHKLTVDEMPSHTHQLNRNSAESTTGNWPCVDHQGPDNWQGGNIEATGGDKAHNILQPSIAVYGWKRTA</sequence>
<dbReference type="Pfam" id="PF21939">
    <property type="entry name" value="Gp10_C"/>
    <property type="match status" value="1"/>
</dbReference>
<protein>
    <submittedName>
        <fullName evidence="2">Phage baseplate protein</fullName>
    </submittedName>
</protein>
<evidence type="ECO:0000259" key="1">
    <source>
        <dbReference type="Pfam" id="PF21939"/>
    </source>
</evidence>
<proteinExistence type="predicted"/>
<comment type="caution">
    <text evidence="2">The sequence shown here is derived from an EMBL/GenBank/DDBJ whole genome shotgun (WGS) entry which is preliminary data.</text>
</comment>
<evidence type="ECO:0000313" key="3">
    <source>
        <dbReference type="Proteomes" id="UP001605989"/>
    </source>
</evidence>
<name>A0ABW7DRG9_9FIRM</name>
<reference evidence="2 3" key="1">
    <citation type="submission" date="2024-10" db="EMBL/GenBank/DDBJ databases">
        <authorList>
            <person name="Sang B.-I."/>
            <person name="Prabhaharan D."/>
        </authorList>
    </citation>
    <scope>NUCLEOTIDE SEQUENCE [LARGE SCALE GENOMIC DNA]</scope>
    <source>
        <strain evidence="2 3">MH</strain>
    </source>
</reference>
<gene>
    <name evidence="2" type="ORF">ACGTZG_12380</name>
</gene>
<accession>A0ABW7DRG9</accession>
<dbReference type="InterPro" id="IPR053827">
    <property type="entry name" value="Gp10_C"/>
</dbReference>
<dbReference type="RefSeq" id="WP_113855563.1">
    <property type="nucleotide sequence ID" value="NZ_CP011940.1"/>
</dbReference>
<dbReference type="Proteomes" id="UP001605989">
    <property type="component" value="Unassembled WGS sequence"/>
</dbReference>